<dbReference type="EMBL" id="JN882285">
    <property type="protein sequence ID" value="AFC21606.1"/>
    <property type="molecule type" value="Genomic_DNA"/>
</dbReference>
<dbReference type="Proteomes" id="UP000000457">
    <property type="component" value="Segment"/>
</dbReference>
<proteinExistence type="predicted"/>
<accession>K4F5V7</accession>
<dbReference type="KEGG" id="vg:13993896"/>
<evidence type="ECO:0000313" key="1">
    <source>
        <dbReference type="EMBL" id="AFC21606.1"/>
    </source>
</evidence>
<evidence type="ECO:0000313" key="2">
    <source>
        <dbReference type="Proteomes" id="UP000000457"/>
    </source>
</evidence>
<dbReference type="RefSeq" id="YP_006987261.1">
    <property type="nucleotide sequence ID" value="NC_019401.1"/>
</dbReference>
<organism evidence="1 2">
    <name type="scientific">Cronobacter phage vB_CsaM_GAP32</name>
    <dbReference type="NCBI Taxonomy" id="1141136"/>
    <lineage>
        <taxon>Viruses</taxon>
        <taxon>Duplodnaviria</taxon>
        <taxon>Heunggongvirae</taxon>
        <taxon>Uroviricota</taxon>
        <taxon>Caudoviricetes</taxon>
        <taxon>Mimasvirus</taxon>
        <taxon>Mimasvirus GAP32</taxon>
    </lineage>
</organism>
<sequence length="168" mass="19298">MSLFEKFSELTRNYNKAKYDLAAFINDNQKQILIDVSKELKKINGMNKVVIKGYTPCFNDGDACTHSSSAYFNQRYDFGELAEDDTISGLAEFLGAPDEFIYGEDDLYNWEDLSSVNTYSTEDQDKINSLVSMLDDLIERIYDTNYIVFIDLTTDEPTISYQSYDCGY</sequence>
<gene>
    <name evidence="1" type="ORF">GAP32_156</name>
</gene>
<dbReference type="GeneID" id="13993896"/>
<dbReference type="OrthoDB" id="38307at10239"/>
<protein>
    <submittedName>
        <fullName evidence="1">Uncharacterized protein</fullName>
    </submittedName>
</protein>
<keyword evidence="2" id="KW-1185">Reference proteome</keyword>
<name>K4F5V7_9CAUD</name>
<reference evidence="1 2" key="1">
    <citation type="journal article" date="2014" name="Virology">
        <title>Supersize me: Cronobacter sakazakii phage GAP32.</title>
        <authorList>
            <person name="Abbasifar R."/>
            <person name="Griffiths M.W."/>
            <person name="Sabour P.M."/>
            <person name="Ackermann H.-W."/>
            <person name="Vandersteegen K."/>
            <person name="Lavigne R."/>
            <person name="Noben J.-P."/>
            <person name="Villa A.A."/>
            <person name="Abbasifar A."/>
            <person name="Nash J.H.E."/>
            <person name="Kropinski A.M."/>
        </authorList>
    </citation>
    <scope>NUCLEOTIDE SEQUENCE [LARGE SCALE GENOMIC DNA]</scope>
    <source>
        <strain evidence="1">GAP-32</strain>
    </source>
</reference>